<name>W1PLD9_AMBTC</name>
<dbReference type="OrthoDB" id="2747330at2759"/>
<sequence length="431" mass="47387">MAPWISALIFSLFLLPKPTISSPKSIALPLLTMKTPLLSPPAKPPAKPPAEKPPSKLLFNYGVGLVVPLSVGFPPQNVTMVIDTGSELSWLNCKESPNQPTFYPLKSSSYSPVICGSETCRTKTRDFPVPTTCDQKKLCHFDWAYADASTSEGNLAFEKVSLGDSTQSSIVFGCVFSSFSSPPNAPKTTGMMGLNRGALSFVSQMGFPKFSYCISDATSSGLLLFGETTFTMTMPLNYTPLVQIPFPLPYFDRVAYSIQLEGIRVSGKLLQLPKEVFLPDHTGAGQTMVDSGTQFTFLLGPVYTALKNEFLKQTQGVLSVINDENFVYQGALDLCYTHPPLKPLPVLPEVVLVFRGAEMVVSGNVLLYKTGLERERNDVYCLSFGNSDLVPVEAYIIGHHHQRNHWVEYDLEKARLGFAPARCDLARQMVR</sequence>
<evidence type="ECO:0000313" key="11">
    <source>
        <dbReference type="Proteomes" id="UP000017836"/>
    </source>
</evidence>
<accession>W1PLD9</accession>
<dbReference type="SUPFAM" id="SSF50630">
    <property type="entry name" value="Acid proteases"/>
    <property type="match status" value="1"/>
</dbReference>
<keyword evidence="11" id="KW-1185">Reference proteome</keyword>
<keyword evidence="5" id="KW-0325">Glycoprotein</keyword>
<proteinExistence type="inferred from homology"/>
<dbReference type="PROSITE" id="PS51767">
    <property type="entry name" value="PEPTIDASE_A1"/>
    <property type="match status" value="1"/>
</dbReference>
<dbReference type="InterPro" id="IPR001461">
    <property type="entry name" value="Aspartic_peptidase_A1"/>
</dbReference>
<dbReference type="Gramene" id="ERN07955">
    <property type="protein sequence ID" value="ERN07955"/>
    <property type="gene ID" value="AMTR_s00012p00249250"/>
</dbReference>
<dbReference type="GO" id="GO:0006508">
    <property type="term" value="P:proteolysis"/>
    <property type="evidence" value="ECO:0007669"/>
    <property type="project" value="UniProtKB-KW"/>
</dbReference>
<dbReference type="eggNOG" id="KOG1339">
    <property type="taxonomic scope" value="Eukaryota"/>
</dbReference>
<dbReference type="Proteomes" id="UP000017836">
    <property type="component" value="Unassembled WGS sequence"/>
</dbReference>
<dbReference type="InterPro" id="IPR001969">
    <property type="entry name" value="Aspartic_peptidase_AS"/>
</dbReference>
<feature type="chain" id="PRO_5004808335" description="Peptidase A1 domain-containing protein" evidence="8">
    <location>
        <begin position="22"/>
        <end position="431"/>
    </location>
</feature>
<evidence type="ECO:0000256" key="4">
    <source>
        <dbReference type="ARBA" id="ARBA00022801"/>
    </source>
</evidence>
<dbReference type="InterPro" id="IPR033121">
    <property type="entry name" value="PEPTIDASE_A1"/>
</dbReference>
<dbReference type="InterPro" id="IPR034161">
    <property type="entry name" value="Pepsin-like_plant"/>
</dbReference>
<dbReference type="InterPro" id="IPR032861">
    <property type="entry name" value="TAXi_N"/>
</dbReference>
<protein>
    <recommendedName>
        <fullName evidence="9">Peptidase A1 domain-containing protein</fullName>
    </recommendedName>
</protein>
<dbReference type="OMA" id="WMEFDLQ"/>
<keyword evidence="4 7" id="KW-0378">Hydrolase</keyword>
<dbReference type="Gene3D" id="2.40.70.10">
    <property type="entry name" value="Acid Proteases"/>
    <property type="match status" value="2"/>
</dbReference>
<comment type="similarity">
    <text evidence="1 7">Belongs to the peptidase A1 family.</text>
</comment>
<dbReference type="FunFam" id="2.40.70.10:FF:000073">
    <property type="entry name" value="Aspartic proteinase PCS1"/>
    <property type="match status" value="1"/>
</dbReference>
<dbReference type="PANTHER" id="PTHR47965">
    <property type="entry name" value="ASPARTYL PROTEASE-RELATED"/>
    <property type="match status" value="1"/>
</dbReference>
<evidence type="ECO:0000256" key="1">
    <source>
        <dbReference type="ARBA" id="ARBA00007447"/>
    </source>
</evidence>
<evidence type="ECO:0000256" key="2">
    <source>
        <dbReference type="ARBA" id="ARBA00022670"/>
    </source>
</evidence>
<evidence type="ECO:0000313" key="10">
    <source>
        <dbReference type="EMBL" id="ERN07955.1"/>
    </source>
</evidence>
<dbReference type="HOGENOM" id="CLU_005738_8_4_1"/>
<dbReference type="PRINTS" id="PR00792">
    <property type="entry name" value="PEPSIN"/>
</dbReference>
<dbReference type="KEGG" id="atr:18436195"/>
<dbReference type="InterPro" id="IPR032799">
    <property type="entry name" value="TAXi_C"/>
</dbReference>
<evidence type="ECO:0000256" key="8">
    <source>
        <dbReference type="SAM" id="SignalP"/>
    </source>
</evidence>
<dbReference type="CDD" id="cd05476">
    <property type="entry name" value="pepsin_A_like_plant"/>
    <property type="match status" value="1"/>
</dbReference>
<evidence type="ECO:0000256" key="5">
    <source>
        <dbReference type="ARBA" id="ARBA00023180"/>
    </source>
</evidence>
<evidence type="ECO:0000256" key="6">
    <source>
        <dbReference type="PIRSR" id="PIRSR601461-1"/>
    </source>
</evidence>
<keyword evidence="8" id="KW-0732">Signal</keyword>
<dbReference type="EMBL" id="KI393609">
    <property type="protein sequence ID" value="ERN07955.1"/>
    <property type="molecule type" value="Genomic_DNA"/>
</dbReference>
<dbReference type="InterPro" id="IPR021109">
    <property type="entry name" value="Peptidase_aspartic_dom_sf"/>
</dbReference>
<keyword evidence="2 7" id="KW-0645">Protease</keyword>
<feature type="active site" evidence="6">
    <location>
        <position position="83"/>
    </location>
</feature>
<feature type="active site" evidence="6">
    <location>
        <position position="290"/>
    </location>
</feature>
<organism evidence="10 11">
    <name type="scientific">Amborella trichopoda</name>
    <dbReference type="NCBI Taxonomy" id="13333"/>
    <lineage>
        <taxon>Eukaryota</taxon>
        <taxon>Viridiplantae</taxon>
        <taxon>Streptophyta</taxon>
        <taxon>Embryophyta</taxon>
        <taxon>Tracheophyta</taxon>
        <taxon>Spermatophyta</taxon>
        <taxon>Magnoliopsida</taxon>
        <taxon>Amborellales</taxon>
        <taxon>Amborellaceae</taxon>
        <taxon>Amborella</taxon>
    </lineage>
</organism>
<evidence type="ECO:0000256" key="3">
    <source>
        <dbReference type="ARBA" id="ARBA00022750"/>
    </source>
</evidence>
<keyword evidence="3 7" id="KW-0064">Aspartyl protease</keyword>
<feature type="domain" description="Peptidase A1" evidence="9">
    <location>
        <begin position="65"/>
        <end position="419"/>
    </location>
</feature>
<dbReference type="AlphaFoldDB" id="W1PLD9"/>
<dbReference type="MEROPS" id="A01.074"/>
<dbReference type="Pfam" id="PF14541">
    <property type="entry name" value="TAXi_C"/>
    <property type="match status" value="1"/>
</dbReference>
<evidence type="ECO:0000259" key="9">
    <source>
        <dbReference type="PROSITE" id="PS51767"/>
    </source>
</evidence>
<evidence type="ECO:0000256" key="7">
    <source>
        <dbReference type="RuleBase" id="RU000454"/>
    </source>
</evidence>
<dbReference type="Pfam" id="PF14543">
    <property type="entry name" value="TAXi_N"/>
    <property type="match status" value="1"/>
</dbReference>
<feature type="signal peptide" evidence="8">
    <location>
        <begin position="1"/>
        <end position="21"/>
    </location>
</feature>
<dbReference type="GO" id="GO:0004190">
    <property type="term" value="F:aspartic-type endopeptidase activity"/>
    <property type="evidence" value="ECO:0007669"/>
    <property type="project" value="UniProtKB-KW"/>
</dbReference>
<dbReference type="PROSITE" id="PS00141">
    <property type="entry name" value="ASP_PROTEASE"/>
    <property type="match status" value="1"/>
</dbReference>
<dbReference type="PANTHER" id="PTHR47965:SF77">
    <property type="entry name" value="ASPARTIC PROTEINASE PCS1"/>
    <property type="match status" value="1"/>
</dbReference>
<gene>
    <name evidence="10" type="ORF">AMTR_s00012p00249250</name>
</gene>
<reference evidence="11" key="1">
    <citation type="journal article" date="2013" name="Science">
        <title>The Amborella genome and the evolution of flowering plants.</title>
        <authorList>
            <consortium name="Amborella Genome Project"/>
        </authorList>
    </citation>
    <scope>NUCLEOTIDE SEQUENCE [LARGE SCALE GENOMIC DNA]</scope>
</reference>